<dbReference type="AlphaFoldDB" id="A0A9P5BY39"/>
<sequence length="265" mass="29919">MESVRRSGRVSRPIGTKPKKPKPLPVQPFHEDTEKWKSPLPACQQIAVHGHVPSSISDTKWQTQRGAWVSRRKCDRWADTKLPKTATAPKLKCKRKTPEKEQPKSHSPTRKNSIHQLVAQDSDATLSEDGVEHTCSLGLICELSKRRKFETESSANTSRTVSPAPEAVNEATDAALRLSMLHHAASCTMTRSEMRTDFVEFRHNTLAKVEGAYGHRSEDDGRWVEESQLRNSLRREAEYGEELEREDKRMKTMGAMFVAFAKSGV</sequence>
<keyword evidence="3" id="KW-1185">Reference proteome</keyword>
<proteinExistence type="predicted"/>
<accession>A0A9P5BY39</accession>
<evidence type="ECO:0000256" key="1">
    <source>
        <dbReference type="SAM" id="MobiDB-lite"/>
    </source>
</evidence>
<evidence type="ECO:0000313" key="3">
    <source>
        <dbReference type="Proteomes" id="UP000758155"/>
    </source>
</evidence>
<gene>
    <name evidence="2" type="ORF">E8E12_003453</name>
</gene>
<name>A0A9P5BY39_9PLEO</name>
<dbReference type="EMBL" id="SWKV01000066">
    <property type="protein sequence ID" value="KAF3034592.1"/>
    <property type="molecule type" value="Genomic_DNA"/>
</dbReference>
<organism evidence="2 3">
    <name type="scientific">Didymella heteroderae</name>
    <dbReference type="NCBI Taxonomy" id="1769908"/>
    <lineage>
        <taxon>Eukaryota</taxon>
        <taxon>Fungi</taxon>
        <taxon>Dikarya</taxon>
        <taxon>Ascomycota</taxon>
        <taxon>Pezizomycotina</taxon>
        <taxon>Dothideomycetes</taxon>
        <taxon>Pleosporomycetidae</taxon>
        <taxon>Pleosporales</taxon>
        <taxon>Pleosporineae</taxon>
        <taxon>Didymellaceae</taxon>
        <taxon>Didymella</taxon>
    </lineage>
</organism>
<dbReference type="OrthoDB" id="3796158at2759"/>
<evidence type="ECO:0000313" key="2">
    <source>
        <dbReference type="EMBL" id="KAF3034592.1"/>
    </source>
</evidence>
<feature type="region of interest" description="Disordered" evidence="1">
    <location>
        <begin position="1"/>
        <end position="40"/>
    </location>
</feature>
<feature type="region of interest" description="Disordered" evidence="1">
    <location>
        <begin position="79"/>
        <end position="114"/>
    </location>
</feature>
<dbReference type="Proteomes" id="UP000758155">
    <property type="component" value="Unassembled WGS sequence"/>
</dbReference>
<comment type="caution">
    <text evidence="2">The sequence shown here is derived from an EMBL/GenBank/DDBJ whole genome shotgun (WGS) entry which is preliminary data.</text>
</comment>
<protein>
    <submittedName>
        <fullName evidence="2">Uncharacterized protein</fullName>
    </submittedName>
</protein>
<reference evidence="2" key="1">
    <citation type="submission" date="2019-04" db="EMBL/GenBank/DDBJ databases">
        <title>Sequencing of skin fungus with MAO and IRED activity.</title>
        <authorList>
            <person name="Marsaioli A.J."/>
            <person name="Bonatto J.M.C."/>
            <person name="Reis Junior O."/>
        </authorList>
    </citation>
    <scope>NUCLEOTIDE SEQUENCE</scope>
    <source>
        <strain evidence="2">28M1</strain>
    </source>
</reference>